<feature type="compositionally biased region" description="Polar residues" evidence="3">
    <location>
        <begin position="328"/>
        <end position="337"/>
    </location>
</feature>
<keyword evidence="7" id="KW-1185">Reference proteome</keyword>
<evidence type="ECO:0000256" key="3">
    <source>
        <dbReference type="SAM" id="MobiDB-lite"/>
    </source>
</evidence>
<keyword evidence="4" id="KW-0812">Transmembrane</keyword>
<comment type="caution">
    <text evidence="6">The sequence shown here is derived from an EMBL/GenBank/DDBJ whole genome shotgun (WGS) entry which is preliminary data.</text>
</comment>
<evidence type="ECO:0000313" key="6">
    <source>
        <dbReference type="EMBL" id="NWV72539.1"/>
    </source>
</evidence>
<dbReference type="FunFam" id="2.60.40.150:FF:000028">
    <property type="entry name" value="Synaptotagmin 7"/>
    <property type="match status" value="1"/>
</dbReference>
<feature type="domain" description="C2" evidence="5">
    <location>
        <begin position="516"/>
        <end position="649"/>
    </location>
</feature>
<dbReference type="Proteomes" id="UP000521322">
    <property type="component" value="Unassembled WGS sequence"/>
</dbReference>
<evidence type="ECO:0000256" key="2">
    <source>
        <dbReference type="ARBA" id="ARBA00022737"/>
    </source>
</evidence>
<feature type="non-terminal residue" evidence="6">
    <location>
        <position position="1"/>
    </location>
</feature>
<comment type="similarity">
    <text evidence="1">Belongs to the synaptotagmin family.</text>
</comment>
<dbReference type="GO" id="GO:0000149">
    <property type="term" value="F:SNARE binding"/>
    <property type="evidence" value="ECO:0007669"/>
    <property type="project" value="TreeGrafter"/>
</dbReference>
<dbReference type="PRINTS" id="PR00360">
    <property type="entry name" value="C2DOMAIN"/>
</dbReference>
<dbReference type="GO" id="GO:0005886">
    <property type="term" value="C:plasma membrane"/>
    <property type="evidence" value="ECO:0007669"/>
    <property type="project" value="TreeGrafter"/>
</dbReference>
<feature type="non-terminal residue" evidence="6">
    <location>
        <position position="653"/>
    </location>
</feature>
<dbReference type="AlphaFoldDB" id="A0A7K6HAA5"/>
<dbReference type="GO" id="GO:0001786">
    <property type="term" value="F:phosphatidylserine binding"/>
    <property type="evidence" value="ECO:0007669"/>
    <property type="project" value="TreeGrafter"/>
</dbReference>
<dbReference type="SUPFAM" id="SSF49562">
    <property type="entry name" value="C2 domain (Calcium/lipid-binding domain, CaLB)"/>
    <property type="match status" value="2"/>
</dbReference>
<keyword evidence="4" id="KW-0472">Membrane</keyword>
<dbReference type="GO" id="GO:0005544">
    <property type="term" value="F:calcium-dependent phospholipid binding"/>
    <property type="evidence" value="ECO:0007669"/>
    <property type="project" value="TreeGrafter"/>
</dbReference>
<accession>A0A7K6HAA5</accession>
<protein>
    <submittedName>
        <fullName evidence="6">SYT7 protein</fullName>
    </submittedName>
</protein>
<dbReference type="EMBL" id="VZRN01000001">
    <property type="protein sequence ID" value="NWV72539.1"/>
    <property type="molecule type" value="Genomic_DNA"/>
</dbReference>
<dbReference type="InterPro" id="IPR001565">
    <property type="entry name" value="Synaptotagmin"/>
</dbReference>
<dbReference type="PANTHER" id="PTHR10024:SF344">
    <property type="entry name" value="SYNAPTOTAGMIN-7"/>
    <property type="match status" value="1"/>
</dbReference>
<keyword evidence="4" id="KW-1133">Transmembrane helix</keyword>
<dbReference type="CDD" id="cd08405">
    <property type="entry name" value="C2B_Synaptotagmin-7"/>
    <property type="match status" value="1"/>
</dbReference>
<evidence type="ECO:0000256" key="1">
    <source>
        <dbReference type="ARBA" id="ARBA00006996"/>
    </source>
</evidence>
<evidence type="ECO:0000313" key="7">
    <source>
        <dbReference type="Proteomes" id="UP000521322"/>
    </source>
</evidence>
<evidence type="ECO:0000259" key="5">
    <source>
        <dbReference type="PROSITE" id="PS50004"/>
    </source>
</evidence>
<feature type="compositionally biased region" description="Basic residues" evidence="3">
    <location>
        <begin position="348"/>
        <end position="370"/>
    </location>
</feature>
<dbReference type="InterPro" id="IPR035892">
    <property type="entry name" value="C2_domain_sf"/>
</dbReference>
<feature type="compositionally biased region" description="Low complexity" evidence="3">
    <location>
        <begin position="255"/>
        <end position="265"/>
    </location>
</feature>
<dbReference type="GO" id="GO:0030276">
    <property type="term" value="F:clathrin binding"/>
    <property type="evidence" value="ECO:0007669"/>
    <property type="project" value="TreeGrafter"/>
</dbReference>
<reference evidence="6 7" key="1">
    <citation type="submission" date="2019-09" db="EMBL/GenBank/DDBJ databases">
        <title>Bird 10,000 Genomes (B10K) Project - Family phase.</title>
        <authorList>
            <person name="Zhang G."/>
        </authorList>
    </citation>
    <scope>NUCLEOTIDE SEQUENCE [LARGE SCALE GENOMIC DNA]</scope>
    <source>
        <strain evidence="6">B10K-DU-029-49</strain>
        <tissue evidence="6">Liver</tissue>
    </source>
</reference>
<gene>
    <name evidence="6" type="primary">Syt7</name>
    <name evidence="6" type="ORF">DASBRO_R14229</name>
</gene>
<dbReference type="InterPro" id="IPR000008">
    <property type="entry name" value="C2_dom"/>
</dbReference>
<feature type="transmembrane region" description="Helical" evidence="4">
    <location>
        <begin position="15"/>
        <end position="39"/>
    </location>
</feature>
<keyword evidence="2" id="KW-0677">Repeat</keyword>
<feature type="compositionally biased region" description="Basic residues" evidence="3">
    <location>
        <begin position="205"/>
        <end position="223"/>
    </location>
</feature>
<dbReference type="GO" id="GO:0008021">
    <property type="term" value="C:synaptic vesicle"/>
    <property type="evidence" value="ECO:0007669"/>
    <property type="project" value="TreeGrafter"/>
</dbReference>
<dbReference type="GO" id="GO:0048791">
    <property type="term" value="P:calcium ion-regulated exocytosis of neurotransmitter"/>
    <property type="evidence" value="ECO:0007669"/>
    <property type="project" value="TreeGrafter"/>
</dbReference>
<dbReference type="SMART" id="SM00239">
    <property type="entry name" value="C2"/>
    <property type="match status" value="2"/>
</dbReference>
<dbReference type="GO" id="GO:0005509">
    <property type="term" value="F:calcium ion binding"/>
    <property type="evidence" value="ECO:0007669"/>
    <property type="project" value="TreeGrafter"/>
</dbReference>
<dbReference type="InterPro" id="IPR037741">
    <property type="entry name" value="C2B_Synaptotagmin-7"/>
</dbReference>
<feature type="region of interest" description="Disordered" evidence="3">
    <location>
        <begin position="320"/>
        <end position="390"/>
    </location>
</feature>
<organism evidence="6 7">
    <name type="scientific">Dasyornis broadbenti</name>
    <name type="common">rufous bristle-bird</name>
    <dbReference type="NCBI Taxonomy" id="243059"/>
    <lineage>
        <taxon>Eukaryota</taxon>
        <taxon>Metazoa</taxon>
        <taxon>Chordata</taxon>
        <taxon>Craniata</taxon>
        <taxon>Vertebrata</taxon>
        <taxon>Euteleostomi</taxon>
        <taxon>Archelosauria</taxon>
        <taxon>Archosauria</taxon>
        <taxon>Dinosauria</taxon>
        <taxon>Saurischia</taxon>
        <taxon>Theropoda</taxon>
        <taxon>Coelurosauria</taxon>
        <taxon>Aves</taxon>
        <taxon>Neognathae</taxon>
        <taxon>Neoaves</taxon>
        <taxon>Telluraves</taxon>
        <taxon>Australaves</taxon>
        <taxon>Passeriformes</taxon>
        <taxon>Meliphagoidea</taxon>
        <taxon>Dasyornithidae</taxon>
        <taxon>Dasyornis</taxon>
    </lineage>
</organism>
<dbReference type="GO" id="GO:0030424">
    <property type="term" value="C:axon"/>
    <property type="evidence" value="ECO:0007669"/>
    <property type="project" value="TreeGrafter"/>
</dbReference>
<feature type="domain" description="C2" evidence="5">
    <location>
        <begin position="394"/>
        <end position="514"/>
    </location>
</feature>
<feature type="compositionally biased region" description="Low complexity" evidence="3">
    <location>
        <begin position="184"/>
        <end position="195"/>
    </location>
</feature>
<feature type="region of interest" description="Disordered" evidence="3">
    <location>
        <begin position="101"/>
        <end position="168"/>
    </location>
</feature>
<dbReference type="Pfam" id="PF00168">
    <property type="entry name" value="C2"/>
    <property type="match status" value="2"/>
</dbReference>
<dbReference type="PROSITE" id="PS50004">
    <property type="entry name" value="C2"/>
    <property type="match status" value="2"/>
</dbReference>
<feature type="compositionally biased region" description="Low complexity" evidence="3">
    <location>
        <begin position="490"/>
        <end position="509"/>
    </location>
</feature>
<feature type="region of interest" description="Disordered" evidence="3">
    <location>
        <begin position="184"/>
        <end position="300"/>
    </location>
</feature>
<dbReference type="Gene3D" id="2.60.40.150">
    <property type="entry name" value="C2 domain"/>
    <property type="match status" value="2"/>
</dbReference>
<dbReference type="PANTHER" id="PTHR10024">
    <property type="entry name" value="SYNAPTOTAGMIN"/>
    <property type="match status" value="1"/>
</dbReference>
<proteinExistence type="inferred from homology"/>
<dbReference type="PRINTS" id="PR00399">
    <property type="entry name" value="SYNAPTOTAGMN"/>
</dbReference>
<name>A0A7K6HAA5_9PASS</name>
<sequence>PLCALLPAGTPSRDVLLVSAIITVSLSVTIVLCGICQWCQRKMGKRYKTSLETVGTPDSSRGRSEKKTINIPVHPTEHDGVTGSSAWVSPGTLRAPGVRIPSPALAGLEPALHPTGTPRRKESGAGASPGAGEGARRRLEAEGLLPGIPDPALAPSAGLRGAGSWNTGRQGAAACKEAAENLPGAVGARAPGAPRENGRRSWERKGKHIPSRRRGFPKLRRVPPNRARPGAAGGLWRLLRSPRASGEQLRPPHSLPGTRLRGLPGARRRRSRRGEPGSPRRRGLGGTPPAPRCRRGRPGREGRMVVLSLVLGLSEQDDFANIPDLQPAGTQPNQANAQGDKRYERGRGQSRRRRRPGPHPGWRRRRRRRLASWSAKLSPGSEDDEGHEGVSRENLGRIQFSVGYNFQESTLTVKIMKAQELPAKDFSGTSDPFVKIYLLPDKKHKLETKVKRKNLNPHWNETFLFEGTGWDGPERARVGAEPPGSLPGLSSAQEPSWSCSSSPALPSRAQGSPTRSRGELLLSLCYNPSANSIVVNIIKARNLKAMDIGGTSDPYVKVWLMYKDKRVEKKKTVVMKRCLNPVFNESFAFDIPTERLRETTIVITVMDKDRLSRNDVIGKIYLSWKSGPGEVKHWKDMIARPRQAVAQWHQLKA</sequence>
<dbReference type="GO" id="GO:0006906">
    <property type="term" value="P:vesicle fusion"/>
    <property type="evidence" value="ECO:0007669"/>
    <property type="project" value="TreeGrafter"/>
</dbReference>
<feature type="region of interest" description="Disordered" evidence="3">
    <location>
        <begin position="474"/>
        <end position="512"/>
    </location>
</feature>
<evidence type="ECO:0000256" key="4">
    <source>
        <dbReference type="SAM" id="Phobius"/>
    </source>
</evidence>